<evidence type="ECO:0000256" key="1">
    <source>
        <dbReference type="SAM" id="Phobius"/>
    </source>
</evidence>
<feature type="transmembrane region" description="Helical" evidence="1">
    <location>
        <begin position="163"/>
        <end position="181"/>
    </location>
</feature>
<dbReference type="Proteomes" id="UP000824540">
    <property type="component" value="Unassembled WGS sequence"/>
</dbReference>
<dbReference type="Pfam" id="PF24235">
    <property type="entry name" value="RHG29_45_N"/>
    <property type="match status" value="1"/>
</dbReference>
<reference evidence="3" key="1">
    <citation type="thesis" date="2021" institute="BYU ScholarsArchive" country="Provo, UT, USA">
        <title>Applications of and Algorithms for Genome Assembly and Genomic Analyses with an Emphasis on Marine Teleosts.</title>
        <authorList>
            <person name="Pickett B.D."/>
        </authorList>
    </citation>
    <scope>NUCLEOTIDE SEQUENCE</scope>
    <source>
        <strain evidence="3">HI-2016</strain>
    </source>
</reference>
<keyword evidence="1" id="KW-0812">Transmembrane</keyword>
<dbReference type="InterPro" id="IPR057028">
    <property type="entry name" value="RHG29_45_N"/>
</dbReference>
<proteinExistence type="predicted"/>
<evidence type="ECO:0000259" key="2">
    <source>
        <dbReference type="Pfam" id="PF24235"/>
    </source>
</evidence>
<accession>A0A8T2NRS2</accession>
<keyword evidence="1" id="KW-0472">Membrane</keyword>
<evidence type="ECO:0000313" key="4">
    <source>
        <dbReference type="Proteomes" id="UP000824540"/>
    </source>
</evidence>
<protein>
    <recommendedName>
        <fullName evidence="2">Rho GTPase-activating protein 29/45 N-terminal domain-containing protein</fullName>
    </recommendedName>
</protein>
<evidence type="ECO:0000313" key="3">
    <source>
        <dbReference type="EMBL" id="KAG9343623.1"/>
    </source>
</evidence>
<organism evidence="3 4">
    <name type="scientific">Albula glossodonta</name>
    <name type="common">roundjaw bonefish</name>
    <dbReference type="NCBI Taxonomy" id="121402"/>
    <lineage>
        <taxon>Eukaryota</taxon>
        <taxon>Metazoa</taxon>
        <taxon>Chordata</taxon>
        <taxon>Craniata</taxon>
        <taxon>Vertebrata</taxon>
        <taxon>Euteleostomi</taxon>
        <taxon>Actinopterygii</taxon>
        <taxon>Neopterygii</taxon>
        <taxon>Teleostei</taxon>
        <taxon>Albuliformes</taxon>
        <taxon>Albulidae</taxon>
        <taxon>Albula</taxon>
    </lineage>
</organism>
<dbReference type="EMBL" id="JAFBMS010000023">
    <property type="protein sequence ID" value="KAG9343623.1"/>
    <property type="molecule type" value="Genomic_DNA"/>
</dbReference>
<gene>
    <name evidence="3" type="ORF">JZ751_013793</name>
</gene>
<keyword evidence="1" id="KW-1133">Transmembrane helix</keyword>
<dbReference type="OrthoDB" id="8961152at2759"/>
<comment type="caution">
    <text evidence="3">The sequence shown here is derived from an EMBL/GenBank/DDBJ whole genome shotgun (WGS) entry which is preliminary data.</text>
</comment>
<name>A0A8T2NRS2_9TELE</name>
<keyword evidence="4" id="KW-1185">Reference proteome</keyword>
<feature type="domain" description="Rho GTPase-activating protein 29/45 N-terminal" evidence="2">
    <location>
        <begin position="105"/>
        <end position="155"/>
    </location>
</feature>
<dbReference type="AlphaFoldDB" id="A0A8T2NRS2"/>
<sequence>MDPHWLCCSCHDSQRQNTQRSSLRVLHREHFSGCLISSHDPMSDSTQVALIEVPSLRWATWPHGILGQLIFDMRGGVWVGPCLWLVACDKGQGEDTEEKECGSLRETQDCLPQTVQERLGDLLRGLKAVIGKHQALNSVDILSAAGTVIAKVKGVAGIRRTPFAYRVCTFTAFSFLFYVFFCDNTC</sequence>